<dbReference type="SUPFAM" id="SSF51735">
    <property type="entry name" value="NAD(P)-binding Rossmann-fold domains"/>
    <property type="match status" value="1"/>
</dbReference>
<dbReference type="CDD" id="cd05233">
    <property type="entry name" value="SDR_c"/>
    <property type="match status" value="1"/>
</dbReference>
<evidence type="ECO:0000256" key="1">
    <source>
        <dbReference type="ARBA" id="ARBA00006484"/>
    </source>
</evidence>
<organism evidence="4 5">
    <name type="scientific">Candidatus Andeanibacterium colombiense</name>
    <dbReference type="NCBI Taxonomy" id="3121345"/>
    <lineage>
        <taxon>Bacteria</taxon>
        <taxon>Pseudomonadati</taxon>
        <taxon>Pseudomonadota</taxon>
        <taxon>Alphaproteobacteria</taxon>
        <taxon>Sphingomonadales</taxon>
        <taxon>Sphingomonadaceae</taxon>
        <taxon>Candidatus Andeanibacterium</taxon>
    </lineage>
</organism>
<feature type="domain" description="Ketoreductase" evidence="3">
    <location>
        <begin position="7"/>
        <end position="187"/>
    </location>
</feature>
<evidence type="ECO:0000259" key="3">
    <source>
        <dbReference type="SMART" id="SM00822"/>
    </source>
</evidence>
<dbReference type="PRINTS" id="PR00081">
    <property type="entry name" value="GDHRDH"/>
</dbReference>
<dbReference type="GO" id="GO:0016491">
    <property type="term" value="F:oxidoreductase activity"/>
    <property type="evidence" value="ECO:0007669"/>
    <property type="project" value="UniProtKB-KW"/>
</dbReference>
<dbReference type="SMART" id="SM00822">
    <property type="entry name" value="PKS_KR"/>
    <property type="match status" value="1"/>
</dbReference>
<dbReference type="PANTHER" id="PTHR43669">
    <property type="entry name" value="5-KETO-D-GLUCONATE 5-REDUCTASE"/>
    <property type="match status" value="1"/>
</dbReference>
<reference evidence="4" key="1">
    <citation type="submission" date="2023-03" db="EMBL/GenBank/DDBJ databases">
        <title>Andean soil-derived lignocellulolytic bacterial consortium as a source of novel taxa and putative plastic-active enzymes.</title>
        <authorList>
            <person name="Diaz-Garcia L."/>
            <person name="Chuvochina M."/>
            <person name="Feuerriegel G."/>
            <person name="Bunk B."/>
            <person name="Sproer C."/>
            <person name="Streit W.R."/>
            <person name="Rodriguez L.M."/>
            <person name="Overmann J."/>
            <person name="Jimenez D.J."/>
        </authorList>
    </citation>
    <scope>NUCLEOTIDE SEQUENCE</scope>
    <source>
        <strain evidence="4">MAG 26</strain>
    </source>
</reference>
<evidence type="ECO:0000313" key="5">
    <source>
        <dbReference type="Proteomes" id="UP001218362"/>
    </source>
</evidence>
<dbReference type="Pfam" id="PF00106">
    <property type="entry name" value="adh_short"/>
    <property type="match status" value="1"/>
</dbReference>
<proteinExistence type="inferred from homology"/>
<name>A0AAJ5X5R8_9SPHN</name>
<dbReference type="InterPro" id="IPR002347">
    <property type="entry name" value="SDR_fam"/>
</dbReference>
<dbReference type="EMBL" id="CP119316">
    <property type="protein sequence ID" value="WEK48315.1"/>
    <property type="molecule type" value="Genomic_DNA"/>
</dbReference>
<gene>
    <name evidence="4" type="ORF">P0Y56_08490</name>
</gene>
<dbReference type="AlphaFoldDB" id="A0AAJ5X5R8"/>
<sequence length="267" mass="28238">MGILDGQVALISGAGRGFGRAIAERLAREGAKVALLSRSVAQLDEVAEAIRVNGGEALAIACDVTDRASIEAAVAQAERELGPLDILVNNAGVPGPFGPIWVVDPDEWWNAQTIHIRAPMLFLHAALPGMVERGRGRVVCVSALASRMVAANLSAYCTGKIAQNRIVAEAAAELEGTGVAIFAIDPGFAATQLARDTAADPAAQKYFTGLVDRINAHPHAFGEDPDLERCGQRVLDLVSGRYDALSGNYYELPDDLDEALKQKEAVQ</sequence>
<dbReference type="KEGG" id="acob:P0Y56_08490"/>
<evidence type="ECO:0000256" key="2">
    <source>
        <dbReference type="ARBA" id="ARBA00023002"/>
    </source>
</evidence>
<dbReference type="Proteomes" id="UP001218362">
    <property type="component" value="Chromosome"/>
</dbReference>
<evidence type="ECO:0000313" key="4">
    <source>
        <dbReference type="EMBL" id="WEK48315.1"/>
    </source>
</evidence>
<dbReference type="PANTHER" id="PTHR43669:SF3">
    <property type="entry name" value="ALCOHOL DEHYDROGENASE, PUTATIVE (AFU_ORTHOLOGUE AFUA_3G03445)-RELATED"/>
    <property type="match status" value="1"/>
</dbReference>
<keyword evidence="2" id="KW-0560">Oxidoreductase</keyword>
<comment type="similarity">
    <text evidence="1">Belongs to the short-chain dehydrogenases/reductases (SDR) family.</text>
</comment>
<dbReference type="InterPro" id="IPR057326">
    <property type="entry name" value="KR_dom"/>
</dbReference>
<dbReference type="Gene3D" id="3.40.50.720">
    <property type="entry name" value="NAD(P)-binding Rossmann-like Domain"/>
    <property type="match status" value="1"/>
</dbReference>
<dbReference type="InterPro" id="IPR036291">
    <property type="entry name" value="NAD(P)-bd_dom_sf"/>
</dbReference>
<accession>A0AAJ5X5R8</accession>
<protein>
    <submittedName>
        <fullName evidence="4">SDR family NAD(P)-dependent oxidoreductase</fullName>
    </submittedName>
</protein>